<evidence type="ECO:0000256" key="3">
    <source>
        <dbReference type="ARBA" id="ARBA00023002"/>
    </source>
</evidence>
<dbReference type="InterPro" id="IPR051821">
    <property type="entry name" value="Asp/Asn_beta-hydroxylase"/>
</dbReference>
<evidence type="ECO:0000259" key="4">
    <source>
        <dbReference type="Pfam" id="PF05118"/>
    </source>
</evidence>
<dbReference type="Proteomes" id="UP000006530">
    <property type="component" value="Segment"/>
</dbReference>
<dbReference type="GeneID" id="10327078"/>
<dbReference type="InterPro" id="IPR027443">
    <property type="entry name" value="IPNS-like_sf"/>
</dbReference>
<dbReference type="PANTHER" id="PTHR46332:SF5">
    <property type="entry name" value="ASPARTATE BETA-HYDROXYLASE DOMAIN CONTAINING 2"/>
    <property type="match status" value="1"/>
</dbReference>
<dbReference type="InterPro" id="IPR007803">
    <property type="entry name" value="Asp/Arg/Pro-Hydrxlase"/>
</dbReference>
<proteinExistence type="inferred from homology"/>
<name>E3SMZ6_9CAUD</name>
<dbReference type="Pfam" id="PF05118">
    <property type="entry name" value="Asp_Arg_Hydrox"/>
    <property type="match status" value="1"/>
</dbReference>
<evidence type="ECO:0000313" key="6">
    <source>
        <dbReference type="Proteomes" id="UP000006530"/>
    </source>
</evidence>
<keyword evidence="3" id="KW-0560">Oxidoreductase</keyword>
<dbReference type="RefSeq" id="YP_004322590.1">
    <property type="nucleotide sequence ID" value="NC_015280.1"/>
</dbReference>
<reference evidence="5 6" key="1">
    <citation type="journal article" date="2010" name="Environ. Microbiol.">
        <title>Genomic analysis of oceanic cyanobacterial myoviruses compared with T4-like myoviruses from diverse hosts and environments.</title>
        <authorList>
            <person name="Sullivan M.B."/>
            <person name="Huang K.H."/>
            <person name="Ignacio-Espinoza J.C."/>
            <person name="Berlin A.M."/>
            <person name="Kelly L."/>
            <person name="Weigele P.R."/>
            <person name="DeFrancesco A.S."/>
            <person name="Kern S.E."/>
            <person name="Thompson L.R."/>
            <person name="Young S."/>
            <person name="Yandava C."/>
            <person name="Fu R."/>
            <person name="Krastins B."/>
            <person name="Chase M."/>
            <person name="Sarracino D."/>
            <person name="Osburne M.S."/>
            <person name="Henn M.R."/>
            <person name="Chisholm S.W."/>
        </authorList>
    </citation>
    <scope>NUCLEOTIDE SEQUENCE [LARGE SCALE GENOMIC DNA]</scope>
    <source>
        <strain evidence="5">M4-247</strain>
    </source>
</reference>
<dbReference type="EMBL" id="GU071101">
    <property type="protein sequence ID" value="ADO98789.1"/>
    <property type="molecule type" value="Genomic_DNA"/>
</dbReference>
<comment type="similarity">
    <text evidence="1">Belongs to the aspartyl/asparaginyl beta-hydroxylase family.</text>
</comment>
<evidence type="ECO:0000256" key="1">
    <source>
        <dbReference type="ARBA" id="ARBA00007730"/>
    </source>
</evidence>
<evidence type="ECO:0000256" key="2">
    <source>
        <dbReference type="ARBA" id="ARBA00022964"/>
    </source>
</evidence>
<dbReference type="KEGG" id="vg:10327078"/>
<dbReference type="PANTHER" id="PTHR46332">
    <property type="entry name" value="ASPARTATE BETA-HYDROXYLASE DOMAIN-CONTAINING PROTEIN 2"/>
    <property type="match status" value="1"/>
</dbReference>
<dbReference type="Gene3D" id="2.60.120.330">
    <property type="entry name" value="B-lactam Antibiotic, Isopenicillin N Synthase, Chain"/>
    <property type="match status" value="1"/>
</dbReference>
<keyword evidence="2" id="KW-0223">Dioxygenase</keyword>
<dbReference type="OrthoDB" id="30076at10239"/>
<gene>
    <name evidence="5" type="primary">tlmH</name>
    <name evidence="5" type="ORF">PHM1_165</name>
</gene>
<dbReference type="SUPFAM" id="SSF51197">
    <property type="entry name" value="Clavaminate synthase-like"/>
    <property type="match status" value="1"/>
</dbReference>
<dbReference type="GO" id="GO:0051213">
    <property type="term" value="F:dioxygenase activity"/>
    <property type="evidence" value="ECO:0007669"/>
    <property type="project" value="UniProtKB-KW"/>
</dbReference>
<sequence>MRKIWQEDAISSLSSYKNLKEQYKEIIPEIVKFVEVNQPILSEWVLDQWVNDRNLGRVQLWEGDWKVIPMPLNAIGTTATEEDFQLSEMVSFVELFNTTVEKVQEILPKLTASMQELCPTFYGAIEEDVDSELLKSCTISKLSPGTKINPHNGDIDSLRLHFPVVEDEGAWLSVRGRKRSWKVGEPFAFHDNDKHWAQHHGTHDRIVVIMDYSLSQLEWAKGITIEKWEEEPAI</sequence>
<evidence type="ECO:0000313" key="5">
    <source>
        <dbReference type="EMBL" id="ADO98789.1"/>
    </source>
</evidence>
<organism evidence="5 6">
    <name type="scientific">Prochlorococcus phage P-HM1</name>
    <dbReference type="NCBI Taxonomy" id="445700"/>
    <lineage>
        <taxon>Viruses</taxon>
        <taxon>Duplodnaviria</taxon>
        <taxon>Heunggongvirae</taxon>
        <taxon>Uroviricota</taxon>
        <taxon>Caudoviricetes</taxon>
        <taxon>Eurybiavirus</taxon>
        <taxon>Eurybiavirus PHM2</taxon>
    </lineage>
</organism>
<accession>E3SMZ6</accession>
<keyword evidence="6" id="KW-1185">Reference proteome</keyword>
<protein>
    <submittedName>
        <fullName evidence="5">TlmH</fullName>
    </submittedName>
</protein>
<feature type="domain" description="Aspartyl/asparaginy/proline hydroxylase" evidence="4">
    <location>
        <begin position="109"/>
        <end position="212"/>
    </location>
</feature>